<reference evidence="3 4" key="1">
    <citation type="submission" date="2019-03" db="EMBL/GenBank/DDBJ databases">
        <title>Genomic Encyclopedia of Type Strains, Phase IV (KMG-IV): sequencing the most valuable type-strain genomes for metagenomic binning, comparative biology and taxonomic classification.</title>
        <authorList>
            <person name="Goeker M."/>
        </authorList>
    </citation>
    <scope>NUCLEOTIDE SEQUENCE [LARGE SCALE GENOMIC DNA]</scope>
    <source>
        <strain evidence="3 4">DSM 100013</strain>
    </source>
</reference>
<evidence type="ECO:0000313" key="4">
    <source>
        <dbReference type="Proteomes" id="UP000295504"/>
    </source>
</evidence>
<dbReference type="InterPro" id="IPR019606">
    <property type="entry name" value="GerMN"/>
</dbReference>
<evidence type="ECO:0000313" key="3">
    <source>
        <dbReference type="EMBL" id="TCQ02737.1"/>
    </source>
</evidence>
<dbReference type="Pfam" id="PF10646">
    <property type="entry name" value="Germane"/>
    <property type="match status" value="1"/>
</dbReference>
<dbReference type="EMBL" id="SLYC01000013">
    <property type="protein sequence ID" value="TCQ02737.1"/>
    <property type="molecule type" value="Genomic_DNA"/>
</dbReference>
<dbReference type="OrthoDB" id="1954033at2"/>
<dbReference type="AlphaFoldDB" id="A0A4R2TJZ1"/>
<dbReference type="RefSeq" id="WP_132848271.1">
    <property type="nucleotide sequence ID" value="NZ_CP058648.1"/>
</dbReference>
<sequence>MFKKLGALLLIFIIVFSLAACSTKKDNPPPNGNDVVVDPDPQESEEVEATVYYVSEEYIMTGSGEQLIPTQRVVKIGKESLEEAVIAELQKDPEEEEITTMIQDIKVISVETSNNIAYVNLSSEGLNSVGGSLQEIAIISQIVYTLTEIEGIDKVQILVDGSKRETLMGHISIDTPIGR</sequence>
<dbReference type="SMART" id="SM00909">
    <property type="entry name" value="Germane"/>
    <property type="match status" value="1"/>
</dbReference>
<dbReference type="PROSITE" id="PS51257">
    <property type="entry name" value="PROKAR_LIPOPROTEIN"/>
    <property type="match status" value="1"/>
</dbReference>
<dbReference type="Proteomes" id="UP000295504">
    <property type="component" value="Unassembled WGS sequence"/>
</dbReference>
<evidence type="ECO:0000259" key="2">
    <source>
        <dbReference type="SMART" id="SM00909"/>
    </source>
</evidence>
<keyword evidence="1" id="KW-0732">Signal</keyword>
<proteinExistence type="predicted"/>
<accession>A0A4R2TJZ1</accession>
<name>A0A4R2TJZ1_9FIRM</name>
<keyword evidence="4" id="KW-1185">Reference proteome</keyword>
<comment type="caution">
    <text evidence="3">The sequence shown here is derived from an EMBL/GenBank/DDBJ whole genome shotgun (WGS) entry which is preliminary data.</text>
</comment>
<gene>
    <name evidence="3" type="ORF">EDD79_101318</name>
</gene>
<protein>
    <submittedName>
        <fullName evidence="3">Sporulation and spore germination protein</fullName>
    </submittedName>
</protein>
<evidence type="ECO:0000256" key="1">
    <source>
        <dbReference type="SAM" id="SignalP"/>
    </source>
</evidence>
<feature type="domain" description="GerMN" evidence="2">
    <location>
        <begin position="82"/>
        <end position="168"/>
    </location>
</feature>
<feature type="chain" id="PRO_5039275446" evidence="1">
    <location>
        <begin position="20"/>
        <end position="179"/>
    </location>
</feature>
<organism evidence="3 4">
    <name type="scientific">Serpentinicella alkaliphila</name>
    <dbReference type="NCBI Taxonomy" id="1734049"/>
    <lineage>
        <taxon>Bacteria</taxon>
        <taxon>Bacillati</taxon>
        <taxon>Bacillota</taxon>
        <taxon>Clostridia</taxon>
        <taxon>Peptostreptococcales</taxon>
        <taxon>Natronincolaceae</taxon>
        <taxon>Serpentinicella</taxon>
    </lineage>
</organism>
<feature type="signal peptide" evidence="1">
    <location>
        <begin position="1"/>
        <end position="19"/>
    </location>
</feature>